<dbReference type="InterPro" id="IPR001296">
    <property type="entry name" value="Glyco_trans_1"/>
</dbReference>
<dbReference type="Pfam" id="PF00534">
    <property type="entry name" value="Glycos_transf_1"/>
    <property type="match status" value="1"/>
</dbReference>
<protein>
    <recommendedName>
        <fullName evidence="10">Beta-1,4-mannosyltransferase</fullName>
    </recommendedName>
    <alternativeName>
        <fullName evidence="11">GDP-Man:GlcNAc2-PP-dolichol mannosyltransferase</fullName>
    </alternativeName>
    <alternativeName>
        <fullName evidence="9">GDP-mannose-dolichol diphosphochitobiose mannosyltransferase</fullName>
    </alternativeName>
</protein>
<evidence type="ECO:0000313" key="15">
    <source>
        <dbReference type="RefSeq" id="XP_015172747.1"/>
    </source>
</evidence>
<evidence type="ECO:0000256" key="6">
    <source>
        <dbReference type="ARBA" id="ARBA00022824"/>
    </source>
</evidence>
<proteinExistence type="predicted"/>
<keyword evidence="7" id="KW-1133">Transmembrane helix</keyword>
<evidence type="ECO:0000256" key="11">
    <source>
        <dbReference type="ARBA" id="ARBA00033088"/>
    </source>
</evidence>
<sequence length="454" mass="52634">MIFFIFLCGIFLTLLTFKLWIYCRKEMKNVCIIVLGDLGRSPRMQYHALSFANEGFDVDFIGYAGSSPLNEILNNSHIKIHYLPHYPALENSLPTVLNYIAKVLWQSVTLLFMLFSKRISNYILIQNPPAIPTIPICWLFSILSESKLFIDWHNYAHSLMALSLKKDHTVVKIAKFIETYFGRKACYNFCVTQAMKEDLEKQWGIKAHVLYDRSENSFKPISLKEKHEFLIKLSKKYDVFVGKNTHATIFTQNLGDKVDLLPERPGFIISSTSWTEDEDFSILITALQEYENTCQEGNSGLANLLCLITGKGPLKDFYTAIIKSKNWNYVKIIMLWLENDEYPKLLACADLGICLHTSSSGLDLPMKVVDMFGCGLPVCAYHFPCLSELVKHDKNSYVFSDEQELAQQLKSWFYLFPVNESIAKTRKKFQNELFKFQELRWHDNWRQNVLNCFK</sequence>
<keyword evidence="5" id="KW-0812">Transmembrane</keyword>
<evidence type="ECO:0000313" key="14">
    <source>
        <dbReference type="Proteomes" id="UP000694924"/>
    </source>
</evidence>
<evidence type="ECO:0000256" key="7">
    <source>
        <dbReference type="ARBA" id="ARBA00022989"/>
    </source>
</evidence>
<comment type="catalytic activity">
    <reaction evidence="12">
        <text>an N,N'-diacetylchitobiosyl-diphospho-di-trans,poly-cis-dolichol + GDP-alpha-D-mannose = a beta-D-Man-(1-&gt;4)-beta-D-GlcNAc-(1-&gt;4)-alpha-D-GlcNAc-diphospho-di-trans,poly-cis-dolichol + GDP + H(+)</text>
        <dbReference type="Rhea" id="RHEA:13865"/>
        <dbReference type="Rhea" id="RHEA-COMP:19510"/>
        <dbReference type="Rhea" id="RHEA-COMP:19511"/>
        <dbReference type="ChEBI" id="CHEBI:15378"/>
        <dbReference type="ChEBI" id="CHEBI:57269"/>
        <dbReference type="ChEBI" id="CHEBI:57527"/>
        <dbReference type="ChEBI" id="CHEBI:58189"/>
        <dbReference type="ChEBI" id="CHEBI:58472"/>
        <dbReference type="EC" id="2.4.1.142"/>
    </reaction>
    <physiologicalReaction direction="left-to-right" evidence="12">
        <dbReference type="Rhea" id="RHEA:13866"/>
    </physiologicalReaction>
</comment>
<gene>
    <name evidence="15" type="primary">LOC107064516</name>
</gene>
<comment type="subcellular location">
    <subcellularLocation>
        <location evidence="1">Endoplasmic reticulum membrane</location>
        <topology evidence="1">Single-pass membrane protein</topology>
    </subcellularLocation>
</comment>
<accession>A0ABM1HXR0</accession>
<evidence type="ECO:0000256" key="1">
    <source>
        <dbReference type="ARBA" id="ARBA00004389"/>
    </source>
</evidence>
<feature type="domain" description="Glycosyl transferase family 1" evidence="13">
    <location>
        <begin position="260"/>
        <end position="413"/>
    </location>
</feature>
<evidence type="ECO:0000256" key="4">
    <source>
        <dbReference type="ARBA" id="ARBA00022679"/>
    </source>
</evidence>
<keyword evidence="3" id="KW-0328">Glycosyltransferase</keyword>
<dbReference type="GeneID" id="107064516"/>
<comment type="pathway">
    <text evidence="2">Protein modification; protein glycosylation.</text>
</comment>
<keyword evidence="14" id="KW-1185">Reference proteome</keyword>
<dbReference type="Proteomes" id="UP000694924">
    <property type="component" value="Unplaced"/>
</dbReference>
<dbReference type="RefSeq" id="XP_015172747.1">
    <property type="nucleotide sequence ID" value="XM_015317261.1"/>
</dbReference>
<dbReference type="InterPro" id="IPR026051">
    <property type="entry name" value="ALG1-like"/>
</dbReference>
<name>A0ABM1HXR0_POLDO</name>
<keyword evidence="8" id="KW-0472">Membrane</keyword>
<evidence type="ECO:0000259" key="13">
    <source>
        <dbReference type="Pfam" id="PF00534"/>
    </source>
</evidence>
<evidence type="ECO:0000256" key="9">
    <source>
        <dbReference type="ARBA" id="ARBA00031434"/>
    </source>
</evidence>
<evidence type="ECO:0000256" key="8">
    <source>
        <dbReference type="ARBA" id="ARBA00023136"/>
    </source>
</evidence>
<evidence type="ECO:0000256" key="12">
    <source>
        <dbReference type="ARBA" id="ARBA00045071"/>
    </source>
</evidence>
<evidence type="ECO:0000256" key="5">
    <source>
        <dbReference type="ARBA" id="ARBA00022692"/>
    </source>
</evidence>
<reference evidence="15" key="1">
    <citation type="submission" date="2025-08" db="UniProtKB">
        <authorList>
            <consortium name="RefSeq"/>
        </authorList>
    </citation>
    <scope>IDENTIFICATION</scope>
    <source>
        <tissue evidence="15">Whole body</tissue>
    </source>
</reference>
<evidence type="ECO:0000256" key="3">
    <source>
        <dbReference type="ARBA" id="ARBA00022676"/>
    </source>
</evidence>
<dbReference type="SUPFAM" id="SSF53756">
    <property type="entry name" value="UDP-Glycosyltransferase/glycogen phosphorylase"/>
    <property type="match status" value="1"/>
</dbReference>
<keyword evidence="4" id="KW-0808">Transferase</keyword>
<dbReference type="Gene3D" id="3.40.50.2000">
    <property type="entry name" value="Glycogen Phosphorylase B"/>
    <property type="match status" value="1"/>
</dbReference>
<evidence type="ECO:0000256" key="10">
    <source>
        <dbReference type="ARBA" id="ARBA00031566"/>
    </source>
</evidence>
<keyword evidence="6" id="KW-0256">Endoplasmic reticulum</keyword>
<organism evidence="14 15">
    <name type="scientific">Polistes dominula</name>
    <name type="common">European paper wasp</name>
    <name type="synonym">Vespa dominula</name>
    <dbReference type="NCBI Taxonomy" id="743375"/>
    <lineage>
        <taxon>Eukaryota</taxon>
        <taxon>Metazoa</taxon>
        <taxon>Ecdysozoa</taxon>
        <taxon>Arthropoda</taxon>
        <taxon>Hexapoda</taxon>
        <taxon>Insecta</taxon>
        <taxon>Pterygota</taxon>
        <taxon>Neoptera</taxon>
        <taxon>Endopterygota</taxon>
        <taxon>Hymenoptera</taxon>
        <taxon>Apocrita</taxon>
        <taxon>Aculeata</taxon>
        <taxon>Vespoidea</taxon>
        <taxon>Vespidae</taxon>
        <taxon>Polistinae</taxon>
        <taxon>Polistini</taxon>
        <taxon>Polistes</taxon>
    </lineage>
</organism>
<evidence type="ECO:0000256" key="2">
    <source>
        <dbReference type="ARBA" id="ARBA00004922"/>
    </source>
</evidence>
<dbReference type="PANTHER" id="PTHR13036">
    <property type="entry name" value="BETA1,4 MANNOSYLTRANSFERASE"/>
    <property type="match status" value="1"/>
</dbReference>
<dbReference type="PANTHER" id="PTHR13036:SF0">
    <property type="entry name" value="CHITOBIOSYLDIPHOSPHODOLICHOL BETA-MANNOSYLTRANSFERASE"/>
    <property type="match status" value="1"/>
</dbReference>